<proteinExistence type="predicted"/>
<dbReference type="WBParaSite" id="ES5_v2.g7213.t1">
    <property type="protein sequence ID" value="ES5_v2.g7213.t1"/>
    <property type="gene ID" value="ES5_v2.g7213"/>
</dbReference>
<evidence type="ECO:0000313" key="2">
    <source>
        <dbReference type="WBParaSite" id="ES5_v2.g7213.t1"/>
    </source>
</evidence>
<evidence type="ECO:0000313" key="1">
    <source>
        <dbReference type="Proteomes" id="UP000887579"/>
    </source>
</evidence>
<reference evidence="2" key="1">
    <citation type="submission" date="2022-11" db="UniProtKB">
        <authorList>
            <consortium name="WormBaseParasite"/>
        </authorList>
    </citation>
    <scope>IDENTIFICATION</scope>
</reference>
<organism evidence="1 2">
    <name type="scientific">Panagrolaimus sp. ES5</name>
    <dbReference type="NCBI Taxonomy" id="591445"/>
    <lineage>
        <taxon>Eukaryota</taxon>
        <taxon>Metazoa</taxon>
        <taxon>Ecdysozoa</taxon>
        <taxon>Nematoda</taxon>
        <taxon>Chromadorea</taxon>
        <taxon>Rhabditida</taxon>
        <taxon>Tylenchina</taxon>
        <taxon>Panagrolaimomorpha</taxon>
        <taxon>Panagrolaimoidea</taxon>
        <taxon>Panagrolaimidae</taxon>
        <taxon>Panagrolaimus</taxon>
    </lineage>
</organism>
<name>A0AC34GRL7_9BILA</name>
<protein>
    <submittedName>
        <fullName evidence="2">BTB domain-containing protein</fullName>
    </submittedName>
</protein>
<sequence>MTYENAHKQVLASESIVFANYFASITLDSVFHKVVITDYPYHIVENAIKFCYSRNFVTPLTLDDAMLLLQFFDEYKADLLKRQFEEFLITQISLSTVTALAQCSVKSHAKKLQEKCAMFYKL</sequence>
<dbReference type="Proteomes" id="UP000887579">
    <property type="component" value="Unplaced"/>
</dbReference>
<accession>A0AC34GRL7</accession>